<evidence type="ECO:0000313" key="12">
    <source>
        <dbReference type="Proteomes" id="UP000067476"/>
    </source>
</evidence>
<keyword evidence="7 10" id="KW-1208">Phospholipid metabolism</keyword>
<dbReference type="Gene3D" id="3.40.718.10">
    <property type="entry name" value="Isopropylmalate Dehydrogenase"/>
    <property type="match status" value="1"/>
</dbReference>
<dbReference type="HAMAP" id="MF_00019">
    <property type="entry name" value="PlsX"/>
    <property type="match status" value="1"/>
</dbReference>
<evidence type="ECO:0000256" key="6">
    <source>
        <dbReference type="ARBA" id="ARBA00023209"/>
    </source>
</evidence>
<evidence type="ECO:0000256" key="10">
    <source>
        <dbReference type="HAMAP-Rule" id="MF_00019"/>
    </source>
</evidence>
<dbReference type="InterPro" id="IPR003664">
    <property type="entry name" value="FA_synthesis"/>
</dbReference>
<dbReference type="PANTHER" id="PTHR30100:SF1">
    <property type="entry name" value="PHOSPHATE ACYLTRANSFERASE"/>
    <property type="match status" value="1"/>
</dbReference>
<dbReference type="PANTHER" id="PTHR30100">
    <property type="entry name" value="FATTY ACID/PHOSPHOLIPID SYNTHESIS PROTEIN PLSX"/>
    <property type="match status" value="1"/>
</dbReference>
<keyword evidence="2 10" id="KW-0963">Cytoplasm</keyword>
<gene>
    <name evidence="10 11" type="primary">plsX</name>
    <name evidence="11" type="ORF">SLITO_v1c01910</name>
</gene>
<keyword evidence="3 10" id="KW-0444">Lipid biosynthesis</keyword>
<dbReference type="AlphaFoldDB" id="A0A0K1W0Z3"/>
<comment type="catalytic activity">
    <reaction evidence="1 10">
        <text>a fatty acyl-[ACP] + phosphate = an acyl phosphate + holo-[ACP]</text>
        <dbReference type="Rhea" id="RHEA:42292"/>
        <dbReference type="Rhea" id="RHEA-COMP:9685"/>
        <dbReference type="Rhea" id="RHEA-COMP:14125"/>
        <dbReference type="ChEBI" id="CHEBI:43474"/>
        <dbReference type="ChEBI" id="CHEBI:59918"/>
        <dbReference type="ChEBI" id="CHEBI:64479"/>
        <dbReference type="ChEBI" id="CHEBI:138651"/>
        <dbReference type="EC" id="2.3.1.274"/>
    </reaction>
</comment>
<dbReference type="EC" id="2.3.1.274" evidence="8 10"/>
<keyword evidence="6 10" id="KW-0594">Phospholipid biosynthesis</keyword>
<dbReference type="UniPathway" id="UPA00085"/>
<dbReference type="Proteomes" id="UP000067476">
    <property type="component" value="Chromosome"/>
</dbReference>
<proteinExistence type="inferred from homology"/>
<evidence type="ECO:0000256" key="9">
    <source>
        <dbReference type="ARBA" id="ARBA00046608"/>
    </source>
</evidence>
<dbReference type="NCBIfam" id="TIGR00182">
    <property type="entry name" value="plsX"/>
    <property type="match status" value="1"/>
</dbReference>
<dbReference type="RefSeq" id="WP_075057953.1">
    <property type="nucleotide sequence ID" value="NZ_CP012357.1"/>
</dbReference>
<evidence type="ECO:0000256" key="4">
    <source>
        <dbReference type="ARBA" id="ARBA00022679"/>
    </source>
</evidence>
<comment type="function">
    <text evidence="10">Catalyzes the reversible formation of acyl-phosphate (acyl-PO(4)) from acyl-[acyl-carrier-protein] (acyl-ACP). This enzyme utilizes acyl-ACP as fatty acyl donor, but not acyl-CoA.</text>
</comment>
<evidence type="ECO:0000256" key="1">
    <source>
        <dbReference type="ARBA" id="ARBA00001232"/>
    </source>
</evidence>
<name>A0A0K1W0Z3_9MOLU</name>
<dbReference type="KEGG" id="sll:SLITO_v1c01910"/>
<organism evidence="11 12">
    <name type="scientific">Spiroplasma litorale</name>
    <dbReference type="NCBI Taxonomy" id="216942"/>
    <lineage>
        <taxon>Bacteria</taxon>
        <taxon>Bacillati</taxon>
        <taxon>Mycoplasmatota</taxon>
        <taxon>Mollicutes</taxon>
        <taxon>Entomoplasmatales</taxon>
        <taxon>Spiroplasmataceae</taxon>
        <taxon>Spiroplasma</taxon>
    </lineage>
</organism>
<dbReference type="GO" id="GO:0008654">
    <property type="term" value="P:phospholipid biosynthetic process"/>
    <property type="evidence" value="ECO:0007669"/>
    <property type="project" value="UniProtKB-KW"/>
</dbReference>
<dbReference type="GO" id="GO:0006633">
    <property type="term" value="P:fatty acid biosynthetic process"/>
    <property type="evidence" value="ECO:0007669"/>
    <property type="project" value="UniProtKB-UniRule"/>
</dbReference>
<dbReference type="STRING" id="216942.SLITO_v1c01910"/>
<accession>A0A0K1W0Z3</accession>
<dbReference type="GO" id="GO:0005737">
    <property type="term" value="C:cytoplasm"/>
    <property type="evidence" value="ECO:0007669"/>
    <property type="project" value="UniProtKB-SubCell"/>
</dbReference>
<evidence type="ECO:0000256" key="3">
    <source>
        <dbReference type="ARBA" id="ARBA00022516"/>
    </source>
</evidence>
<reference evidence="11 12" key="1">
    <citation type="journal article" date="2015" name="Genome Announc.">
        <title>Complete Genome Sequence of Spiroplasma litorale TN-1T (DSM 21781), a Bacterium Isolated from a Green-Eyed Horsefly (Tabanus nigrovittatus).</title>
        <authorList>
            <person name="Lo W.S."/>
            <person name="Lai Y.C."/>
            <person name="Lien Y.W."/>
            <person name="Wang T.H."/>
            <person name="Kuo C.H."/>
        </authorList>
    </citation>
    <scope>NUCLEOTIDE SEQUENCE [LARGE SCALE GENOMIC DNA]</scope>
    <source>
        <strain evidence="11 12">TN-1</strain>
    </source>
</reference>
<comment type="similarity">
    <text evidence="10">Belongs to the PlsX family.</text>
</comment>
<evidence type="ECO:0000256" key="5">
    <source>
        <dbReference type="ARBA" id="ARBA00023098"/>
    </source>
</evidence>
<dbReference type="PIRSF" id="PIRSF002465">
    <property type="entry name" value="Phsphlp_syn_PlsX"/>
    <property type="match status" value="1"/>
</dbReference>
<evidence type="ECO:0000256" key="8">
    <source>
        <dbReference type="ARBA" id="ARBA00024069"/>
    </source>
</evidence>
<dbReference type="SUPFAM" id="SSF53659">
    <property type="entry name" value="Isocitrate/Isopropylmalate dehydrogenase-like"/>
    <property type="match status" value="1"/>
</dbReference>
<comment type="pathway">
    <text evidence="10">Lipid metabolism; phospholipid metabolism.</text>
</comment>
<dbReference type="Pfam" id="PF02504">
    <property type="entry name" value="FA_synthesis"/>
    <property type="match status" value="1"/>
</dbReference>
<protein>
    <recommendedName>
        <fullName evidence="8 10">Phosphate acyltransferase</fullName>
        <ecNumber evidence="8 10">2.3.1.274</ecNumber>
    </recommendedName>
    <alternativeName>
        <fullName evidence="10">Acyl-ACP phosphotransacylase</fullName>
    </alternativeName>
    <alternativeName>
        <fullName evidence="10">Acyl-[acyl-carrier-protein]--phosphate acyltransferase</fullName>
    </alternativeName>
    <alternativeName>
        <fullName evidence="10">Phosphate-acyl-ACP acyltransferase</fullName>
    </alternativeName>
</protein>
<dbReference type="GO" id="GO:0043811">
    <property type="term" value="F:phosphate:acyl-[acyl carrier protein] acyltransferase activity"/>
    <property type="evidence" value="ECO:0007669"/>
    <property type="project" value="UniProtKB-UniRule"/>
</dbReference>
<keyword evidence="12" id="KW-1185">Reference proteome</keyword>
<dbReference type="OrthoDB" id="9806408at2"/>
<keyword evidence="4 10" id="KW-0808">Transferase</keyword>
<evidence type="ECO:0000256" key="2">
    <source>
        <dbReference type="ARBA" id="ARBA00022490"/>
    </source>
</evidence>
<keyword evidence="5 10" id="KW-0443">Lipid metabolism</keyword>
<comment type="subcellular location">
    <subcellularLocation>
        <location evidence="10">Cytoplasm</location>
    </subcellularLocation>
    <text evidence="10">Associated with the membrane possibly through PlsY.</text>
</comment>
<comment type="subunit">
    <text evidence="9 10">Homodimer. Probably interacts with PlsY.</text>
</comment>
<dbReference type="InterPro" id="IPR012281">
    <property type="entry name" value="Phospholipid_synth_PlsX-like"/>
</dbReference>
<sequence>MDFKTIAFDVMGSDNGINPALEASIQLLKEKKDLKIIFVGNEEEIKKTLTKLKFSSDRIEFLNTTQSIEMTDGILEFRRKKDSSMVRAIELVKEGKADAVTTGGATAPYIAACHFIIKELEGVDRPAFMPVIPTIIKNKVTLLLDVGANLECTPKDLKNFALMASAYSKIVNDIKNPLVGLLNIGEEKSKGLELHREAYKVLSDSKQISFYGNIEPRYITSGIVDVVVTDGYTGNVALKSAEGMGKNLLNEIKTALTKNIFRKLAALRLRKAFKEVSAKFDYKNHAGALLIGLNKIAFKSHGSSDKRSFYATLKMTYNAISNDVVNKLKEALKDE</sequence>
<dbReference type="PATRIC" id="fig|216942.3.peg.191"/>
<keyword evidence="11" id="KW-0012">Acyltransferase</keyword>
<evidence type="ECO:0000256" key="7">
    <source>
        <dbReference type="ARBA" id="ARBA00023264"/>
    </source>
</evidence>
<evidence type="ECO:0000313" key="11">
    <source>
        <dbReference type="EMBL" id="AKX33856.1"/>
    </source>
</evidence>
<dbReference type="EMBL" id="CP012357">
    <property type="protein sequence ID" value="AKX33856.1"/>
    <property type="molecule type" value="Genomic_DNA"/>
</dbReference>